<dbReference type="InterPro" id="IPR036107">
    <property type="entry name" value="CsrA_sf"/>
</dbReference>
<evidence type="ECO:0008006" key="3">
    <source>
        <dbReference type="Google" id="ProtNLM"/>
    </source>
</evidence>
<dbReference type="EMBL" id="SSUX01000002">
    <property type="protein sequence ID" value="THJ47163.1"/>
    <property type="molecule type" value="Genomic_DNA"/>
</dbReference>
<reference evidence="1 2" key="1">
    <citation type="submission" date="2019-04" db="EMBL/GenBank/DDBJ databases">
        <title>Comparative genomics of Aeromonas veronii strains pathogenic to fish.</title>
        <authorList>
            <person name="Cascarano M.C."/>
            <person name="Smyrli M."/>
            <person name="Katharios P."/>
        </authorList>
    </citation>
    <scope>NUCLEOTIDE SEQUENCE [LARGE SCALE GENOMIC DNA]</scope>
    <source>
        <strain evidence="1 2">XU1</strain>
    </source>
</reference>
<organism evidence="1 2">
    <name type="scientific">Aeromonas veronii</name>
    <dbReference type="NCBI Taxonomy" id="654"/>
    <lineage>
        <taxon>Bacteria</taxon>
        <taxon>Pseudomonadati</taxon>
        <taxon>Pseudomonadota</taxon>
        <taxon>Gammaproteobacteria</taxon>
        <taxon>Aeromonadales</taxon>
        <taxon>Aeromonadaceae</taxon>
        <taxon>Aeromonas</taxon>
    </lineage>
</organism>
<dbReference type="GO" id="GO:0003723">
    <property type="term" value="F:RNA binding"/>
    <property type="evidence" value="ECO:0007669"/>
    <property type="project" value="InterPro"/>
</dbReference>
<protein>
    <recommendedName>
        <fullName evidence="3">Carbon storage regulator</fullName>
    </recommendedName>
</protein>
<evidence type="ECO:0000313" key="1">
    <source>
        <dbReference type="EMBL" id="THJ47163.1"/>
    </source>
</evidence>
<accession>A0A4S5CQP3</accession>
<dbReference type="Gene3D" id="2.60.40.4380">
    <property type="entry name" value="Translational regulator CsrA"/>
    <property type="match status" value="1"/>
</dbReference>
<dbReference type="RefSeq" id="WP_136501378.1">
    <property type="nucleotide sequence ID" value="NZ_SSUX01000002.1"/>
</dbReference>
<dbReference type="Proteomes" id="UP000309618">
    <property type="component" value="Unassembled WGS sequence"/>
</dbReference>
<dbReference type="SUPFAM" id="SSF117130">
    <property type="entry name" value="CsrA-like"/>
    <property type="match status" value="1"/>
</dbReference>
<sequence>MGLKVRMIPGEKVVVGEFVITLDGCQGRAAKIDIEAPEHIDINRLKVWVAKEGEKHIVNK</sequence>
<evidence type="ECO:0000313" key="2">
    <source>
        <dbReference type="Proteomes" id="UP000309618"/>
    </source>
</evidence>
<dbReference type="GO" id="GO:0006402">
    <property type="term" value="P:mRNA catabolic process"/>
    <property type="evidence" value="ECO:0007669"/>
    <property type="project" value="InterPro"/>
</dbReference>
<proteinExistence type="predicted"/>
<gene>
    <name evidence="1" type="ORF">E8Q35_04485</name>
</gene>
<dbReference type="GO" id="GO:0006109">
    <property type="term" value="P:regulation of carbohydrate metabolic process"/>
    <property type="evidence" value="ECO:0007669"/>
    <property type="project" value="InterPro"/>
</dbReference>
<name>A0A4S5CQP3_AERVE</name>
<dbReference type="AlphaFoldDB" id="A0A4S5CQP3"/>
<comment type="caution">
    <text evidence="1">The sequence shown here is derived from an EMBL/GenBank/DDBJ whole genome shotgun (WGS) entry which is preliminary data.</text>
</comment>